<protein>
    <submittedName>
        <fullName evidence="1">Uncharacterized protein</fullName>
    </submittedName>
</protein>
<evidence type="ECO:0000313" key="1">
    <source>
        <dbReference type="EMBL" id="EYC03315.1"/>
    </source>
</evidence>
<comment type="caution">
    <text evidence="1">The sequence shown here is derived from an EMBL/GenBank/DDBJ whole genome shotgun (WGS) entry which is preliminary data.</text>
</comment>
<dbReference type="Proteomes" id="UP000024635">
    <property type="component" value="Unassembled WGS sequence"/>
</dbReference>
<dbReference type="AlphaFoldDB" id="A0A016TKS0"/>
<name>A0A016TKS0_9BILA</name>
<dbReference type="OrthoDB" id="5917859at2759"/>
<keyword evidence="2" id="KW-1185">Reference proteome</keyword>
<reference evidence="2" key="1">
    <citation type="journal article" date="2015" name="Nat. Genet.">
        <title>The genome and transcriptome of the zoonotic hookworm Ancylostoma ceylanicum identify infection-specific gene families.</title>
        <authorList>
            <person name="Schwarz E.M."/>
            <person name="Hu Y."/>
            <person name="Antoshechkin I."/>
            <person name="Miller M.M."/>
            <person name="Sternberg P.W."/>
            <person name="Aroian R.V."/>
        </authorList>
    </citation>
    <scope>NUCLEOTIDE SEQUENCE</scope>
    <source>
        <strain evidence="2">HY135</strain>
    </source>
</reference>
<accession>A0A016TKS0</accession>
<gene>
    <name evidence="1" type="primary">Acey_s0095.g2869</name>
    <name evidence="1" type="ORF">Y032_0095g2869</name>
</gene>
<dbReference type="EMBL" id="JARK01001431">
    <property type="protein sequence ID" value="EYC03315.1"/>
    <property type="molecule type" value="Genomic_DNA"/>
</dbReference>
<proteinExistence type="predicted"/>
<evidence type="ECO:0000313" key="2">
    <source>
        <dbReference type="Proteomes" id="UP000024635"/>
    </source>
</evidence>
<organism evidence="1 2">
    <name type="scientific">Ancylostoma ceylanicum</name>
    <dbReference type="NCBI Taxonomy" id="53326"/>
    <lineage>
        <taxon>Eukaryota</taxon>
        <taxon>Metazoa</taxon>
        <taxon>Ecdysozoa</taxon>
        <taxon>Nematoda</taxon>
        <taxon>Chromadorea</taxon>
        <taxon>Rhabditida</taxon>
        <taxon>Rhabditina</taxon>
        <taxon>Rhabditomorpha</taxon>
        <taxon>Strongyloidea</taxon>
        <taxon>Ancylostomatidae</taxon>
        <taxon>Ancylostomatinae</taxon>
        <taxon>Ancylostoma</taxon>
    </lineage>
</organism>
<sequence>MRTQSVVDRAVDRRSGDQGFGSLPVLRLCKYYAAYQHECKTYPTITRTKSNPDSSVVRAADRNPSLSLVPLRWRSKVKRSFCSAVAAMQCSGFTARRPP</sequence>